<gene>
    <name evidence="2" type="ORF">SAMN06297468_0114</name>
</gene>
<organism evidence="2 3">
    <name type="scientific">Altererythrobacter xiamenensis</name>
    <dbReference type="NCBI Taxonomy" id="1316679"/>
    <lineage>
        <taxon>Bacteria</taxon>
        <taxon>Pseudomonadati</taxon>
        <taxon>Pseudomonadota</taxon>
        <taxon>Alphaproteobacteria</taxon>
        <taxon>Sphingomonadales</taxon>
        <taxon>Erythrobacteraceae</taxon>
        <taxon>Altererythrobacter</taxon>
    </lineage>
</organism>
<keyword evidence="3" id="KW-1185">Reference proteome</keyword>
<dbReference type="EMBL" id="FXWG01000001">
    <property type="protein sequence ID" value="SMQ58110.1"/>
    <property type="molecule type" value="Genomic_DNA"/>
</dbReference>
<sequence length="326" mass="37310">MAEHLKFVFDGKLAAQNVMDFYESSRFQYAASRLLVKLDNFRRSGTFPKKITYKNTPDIVILPPQRGSYGLEVIGPTLAAAGPLLYELPLGYLFSYVVDRIFRSGDEDDIRTALGHSDRLLDTFNMTIAGRDETIENTLDLLRQQIDENRELQDRERQLFERLLADQQRKDALLQEADILRSIPEEQEAELVTMAAPLLREMNVPLRRSASRVTISAAVNDNQFQILSADKEMADAVDTENVDRHLTTIDIDVVQFNKESGWGKFENEDWEGRPSFSIPGEELQNMRQTVVNAMHKDMVEADCYFVRSKAGIPQRIIISDMRDIDE</sequence>
<dbReference type="OrthoDB" id="6943389at2"/>
<evidence type="ECO:0000256" key="1">
    <source>
        <dbReference type="SAM" id="Coils"/>
    </source>
</evidence>
<dbReference type="AlphaFoldDB" id="A0A1Y6EB19"/>
<reference evidence="3" key="1">
    <citation type="submission" date="2017-04" db="EMBL/GenBank/DDBJ databases">
        <authorList>
            <person name="Varghese N."/>
            <person name="Submissions S."/>
        </authorList>
    </citation>
    <scope>NUCLEOTIDE SEQUENCE [LARGE SCALE GENOMIC DNA]</scope>
</reference>
<feature type="coiled-coil region" evidence="1">
    <location>
        <begin position="135"/>
        <end position="162"/>
    </location>
</feature>
<dbReference type="RefSeq" id="WP_086436111.1">
    <property type="nucleotide sequence ID" value="NZ_FXWG01000001.1"/>
</dbReference>
<evidence type="ECO:0000313" key="2">
    <source>
        <dbReference type="EMBL" id="SMQ58110.1"/>
    </source>
</evidence>
<dbReference type="Proteomes" id="UP000194420">
    <property type="component" value="Unassembled WGS sequence"/>
</dbReference>
<protein>
    <submittedName>
        <fullName evidence="2">Uncharacterized protein</fullName>
    </submittedName>
</protein>
<evidence type="ECO:0000313" key="3">
    <source>
        <dbReference type="Proteomes" id="UP000194420"/>
    </source>
</evidence>
<keyword evidence="1" id="KW-0175">Coiled coil</keyword>
<accession>A0A1Y6EB19</accession>
<proteinExistence type="predicted"/>
<name>A0A1Y6EB19_9SPHN</name>